<proteinExistence type="predicted"/>
<dbReference type="SUPFAM" id="SSF47240">
    <property type="entry name" value="Ferritin-like"/>
    <property type="match status" value="1"/>
</dbReference>
<dbReference type="PANTHER" id="PTHR42782:SF4">
    <property type="entry name" value="DUF455 DOMAIN-CONTAINING PROTEIN"/>
    <property type="match status" value="1"/>
</dbReference>
<evidence type="ECO:0000313" key="1">
    <source>
        <dbReference type="EMBL" id="NDY82404.1"/>
    </source>
</evidence>
<dbReference type="PANTHER" id="PTHR42782">
    <property type="entry name" value="SI:CH73-314G15.3"/>
    <property type="match status" value="1"/>
</dbReference>
<dbReference type="InterPro" id="IPR007402">
    <property type="entry name" value="DUF455"/>
</dbReference>
<accession>A0A6B2QYQ4</accession>
<sequence>MDLRLAAQTALCLTGWEEKNRLMRLVDTAAPVDTVRIIPTVIGIPGRPDIELVPPAQLRQRSVHTVEGRAVLIHALAHIEFNAINLALDIVWRFAGMPESFYRQWFEVAKEEAFHFELLNQHLLSLGYRYGDFPAHDGLWEMSERTQEDVLARIALVPRTLEARGLDASPAVRHKLASGGDPKGAAIIDIILRDEIGHVALGNEWYRWLCVERSLDPVETFTELAIKYRAPVLKGPFNLDARRAAGFGEDELVKLGQPYQAR</sequence>
<dbReference type="InterPro" id="IPR011197">
    <property type="entry name" value="UCP012318"/>
</dbReference>
<dbReference type="PIRSF" id="PIRSF012318">
    <property type="entry name" value="UCP012318"/>
    <property type="match status" value="1"/>
</dbReference>
<gene>
    <name evidence="1" type="ORF">G3I67_04070</name>
</gene>
<dbReference type="Pfam" id="PF04305">
    <property type="entry name" value="DUF455"/>
    <property type="match status" value="1"/>
</dbReference>
<dbReference type="RefSeq" id="WP_163651791.1">
    <property type="nucleotide sequence ID" value="NZ_JAAGRN010000002.1"/>
</dbReference>
<comment type="caution">
    <text evidence="1">The sequence shown here is derived from an EMBL/GenBank/DDBJ whole genome shotgun (WGS) entry which is preliminary data.</text>
</comment>
<dbReference type="CDD" id="cd00657">
    <property type="entry name" value="Ferritin_like"/>
    <property type="match status" value="1"/>
</dbReference>
<protein>
    <submittedName>
        <fullName evidence="1">Ferritin-like domain-containing protein</fullName>
    </submittedName>
</protein>
<dbReference type="InterPro" id="IPR009078">
    <property type="entry name" value="Ferritin-like_SF"/>
</dbReference>
<name>A0A6B2QYQ4_9BURK</name>
<dbReference type="EMBL" id="JAAGRN010000002">
    <property type="protein sequence ID" value="NDY82404.1"/>
    <property type="molecule type" value="Genomic_DNA"/>
</dbReference>
<reference evidence="1" key="1">
    <citation type="submission" date="2020-02" db="EMBL/GenBank/DDBJ databases">
        <authorList>
            <person name="Chen W.-M."/>
        </authorList>
    </citation>
    <scope>NUCLEOTIDE SEQUENCE</scope>
    <source>
        <strain evidence="1">NBD-18</strain>
    </source>
</reference>
<organism evidence="1">
    <name type="scientific">Sheuella amnicola</name>
    <dbReference type="NCBI Taxonomy" id="2707330"/>
    <lineage>
        <taxon>Bacteria</taxon>
        <taxon>Pseudomonadati</taxon>
        <taxon>Pseudomonadota</taxon>
        <taxon>Betaproteobacteria</taxon>
        <taxon>Burkholderiales</taxon>
        <taxon>Alcaligenaceae</taxon>
        <taxon>Sheuella</taxon>
    </lineage>
</organism>
<dbReference type="AlphaFoldDB" id="A0A6B2QYQ4"/>